<evidence type="ECO:0000313" key="3">
    <source>
        <dbReference type="Proteomes" id="UP001589609"/>
    </source>
</evidence>
<dbReference type="Proteomes" id="UP001589609">
    <property type="component" value="Unassembled WGS sequence"/>
</dbReference>
<keyword evidence="3" id="KW-1185">Reference proteome</keyword>
<accession>A0ABV5WKI6</accession>
<sequence>MKAPVFEKRPFARIHSILTSQGFTKIGWNQSIKYRVKLRDCSTESTYWLEIPVDQYPQEPNQAKLGKPSLLGEERIPQSIREATESKLYEIADYLKSSMEEKESRGLNQTNHNGSMAQNEEEIKQLGKEMESMQTHTELYENGWIPDPIQYEDKK</sequence>
<comment type="caution">
    <text evidence="2">The sequence shown here is derived from an EMBL/GenBank/DDBJ whole genome shotgun (WGS) entry which is preliminary data.</text>
</comment>
<organism evidence="2 3">
    <name type="scientific">Ectobacillus funiculus</name>
    <dbReference type="NCBI Taxonomy" id="137993"/>
    <lineage>
        <taxon>Bacteria</taxon>
        <taxon>Bacillati</taxon>
        <taxon>Bacillota</taxon>
        <taxon>Bacilli</taxon>
        <taxon>Bacillales</taxon>
        <taxon>Bacillaceae</taxon>
        <taxon>Ectobacillus</taxon>
    </lineage>
</organism>
<name>A0ABV5WKI6_9BACI</name>
<evidence type="ECO:0000256" key="1">
    <source>
        <dbReference type="SAM" id="MobiDB-lite"/>
    </source>
</evidence>
<feature type="compositionally biased region" description="Polar residues" evidence="1">
    <location>
        <begin position="106"/>
        <end position="118"/>
    </location>
</feature>
<proteinExistence type="predicted"/>
<evidence type="ECO:0000313" key="2">
    <source>
        <dbReference type="EMBL" id="MFB9760733.1"/>
    </source>
</evidence>
<dbReference type="EMBL" id="JBHMAF010000167">
    <property type="protein sequence ID" value="MFB9760733.1"/>
    <property type="molecule type" value="Genomic_DNA"/>
</dbReference>
<reference evidence="2 3" key="1">
    <citation type="submission" date="2024-09" db="EMBL/GenBank/DDBJ databases">
        <authorList>
            <person name="Sun Q."/>
            <person name="Mori K."/>
        </authorList>
    </citation>
    <scope>NUCLEOTIDE SEQUENCE [LARGE SCALE GENOMIC DNA]</scope>
    <source>
        <strain evidence="2 3">JCM 11201</strain>
    </source>
</reference>
<feature type="region of interest" description="Disordered" evidence="1">
    <location>
        <begin position="100"/>
        <end position="119"/>
    </location>
</feature>
<protein>
    <submittedName>
        <fullName evidence="2">Uncharacterized protein</fullName>
    </submittedName>
</protein>
<feature type="region of interest" description="Disordered" evidence="1">
    <location>
        <begin position="130"/>
        <end position="155"/>
    </location>
</feature>
<gene>
    <name evidence="2" type="ORF">ACFFMS_20845</name>
</gene>
<dbReference type="RefSeq" id="WP_379951018.1">
    <property type="nucleotide sequence ID" value="NZ_JBHMAF010000167.1"/>
</dbReference>